<dbReference type="GeneID" id="9061335"/>
<dbReference type="RefSeq" id="XP_002784401.1">
    <property type="nucleotide sequence ID" value="XM_002784355.1"/>
</dbReference>
<feature type="region of interest" description="Disordered" evidence="1">
    <location>
        <begin position="61"/>
        <end position="103"/>
    </location>
</feature>
<sequence>MFRTLIVAALVIAAFSSILDSITVEPPVHEPELANGSKPFKKGSPEWVKWLDQLADILALTTTSPPPETTPTPRKFTFPSVEPPHTSPAPPPTEVPGLRAGGSSDGFRRWTVGGRSLIIMLVFLILA</sequence>
<evidence type="ECO:0000313" key="3">
    <source>
        <dbReference type="EMBL" id="EER16197.1"/>
    </source>
</evidence>
<gene>
    <name evidence="3" type="ORF">Pmar_PMAR003660</name>
</gene>
<keyword evidence="2" id="KW-0732">Signal</keyword>
<evidence type="ECO:0000313" key="4">
    <source>
        <dbReference type="Proteomes" id="UP000007800"/>
    </source>
</evidence>
<dbReference type="EMBL" id="GG673069">
    <property type="protein sequence ID" value="EER16197.1"/>
    <property type="molecule type" value="Genomic_DNA"/>
</dbReference>
<keyword evidence="4" id="KW-1185">Reference proteome</keyword>
<proteinExistence type="predicted"/>
<dbReference type="OMA" id="SKEWLEW"/>
<protein>
    <submittedName>
        <fullName evidence="3">Uncharacterized protein</fullName>
    </submittedName>
</protein>
<dbReference type="Proteomes" id="UP000007800">
    <property type="component" value="Unassembled WGS sequence"/>
</dbReference>
<name>C5KHY5_PERM5</name>
<evidence type="ECO:0000256" key="1">
    <source>
        <dbReference type="SAM" id="MobiDB-lite"/>
    </source>
</evidence>
<feature type="chain" id="PRO_5002952719" evidence="2">
    <location>
        <begin position="22"/>
        <end position="127"/>
    </location>
</feature>
<feature type="compositionally biased region" description="Pro residues" evidence="1">
    <location>
        <begin position="81"/>
        <end position="94"/>
    </location>
</feature>
<dbReference type="InParanoid" id="C5KHY5"/>
<dbReference type="AlphaFoldDB" id="C5KHY5"/>
<feature type="signal peptide" evidence="2">
    <location>
        <begin position="1"/>
        <end position="21"/>
    </location>
</feature>
<organism evidence="4">
    <name type="scientific">Perkinsus marinus (strain ATCC 50983 / TXsc)</name>
    <dbReference type="NCBI Taxonomy" id="423536"/>
    <lineage>
        <taxon>Eukaryota</taxon>
        <taxon>Sar</taxon>
        <taxon>Alveolata</taxon>
        <taxon>Perkinsozoa</taxon>
        <taxon>Perkinsea</taxon>
        <taxon>Perkinsida</taxon>
        <taxon>Perkinsidae</taxon>
        <taxon>Perkinsus</taxon>
    </lineage>
</organism>
<evidence type="ECO:0000256" key="2">
    <source>
        <dbReference type="SAM" id="SignalP"/>
    </source>
</evidence>
<reference evidence="3 4" key="1">
    <citation type="submission" date="2008-07" db="EMBL/GenBank/DDBJ databases">
        <authorList>
            <person name="El-Sayed N."/>
            <person name="Caler E."/>
            <person name="Inman J."/>
            <person name="Amedeo P."/>
            <person name="Hass B."/>
            <person name="Wortman J."/>
        </authorList>
    </citation>
    <scope>NUCLEOTIDE SEQUENCE [LARGE SCALE GENOMIC DNA]</scope>
    <source>
        <strain evidence="4">ATCC 50983 / TXsc</strain>
    </source>
</reference>
<accession>C5KHY5</accession>